<dbReference type="EMBL" id="LNRQ01000009">
    <property type="protein sequence ID" value="KZM83376.1"/>
    <property type="molecule type" value="Genomic_DNA"/>
</dbReference>
<keyword evidence="1" id="KW-0732">Signal</keyword>
<dbReference type="AlphaFoldDB" id="A0A175YI50"/>
<dbReference type="Proteomes" id="UP000077755">
    <property type="component" value="Chromosome 9"/>
</dbReference>
<dbReference type="EMBL" id="CP093351">
    <property type="protein sequence ID" value="WOH16352.1"/>
    <property type="molecule type" value="Genomic_DNA"/>
</dbReference>
<reference evidence="3" key="2">
    <citation type="submission" date="2022-03" db="EMBL/GenBank/DDBJ databases">
        <title>Draft title - Genomic analysis of global carrot germplasm unveils the trajectory of domestication and the origin of high carotenoid orange carrot.</title>
        <authorList>
            <person name="Iorizzo M."/>
            <person name="Ellison S."/>
            <person name="Senalik D."/>
            <person name="Macko-Podgorni A."/>
            <person name="Grzebelus D."/>
            <person name="Bostan H."/>
            <person name="Rolling W."/>
            <person name="Curaba J."/>
            <person name="Simon P."/>
        </authorList>
    </citation>
    <scope>NUCLEOTIDE SEQUENCE</scope>
    <source>
        <tissue evidence="3">Leaf</tissue>
    </source>
</reference>
<keyword evidence="4" id="KW-1185">Reference proteome</keyword>
<proteinExistence type="predicted"/>
<evidence type="ECO:0000256" key="1">
    <source>
        <dbReference type="SAM" id="SignalP"/>
    </source>
</evidence>
<accession>A0A175YI50</accession>
<name>A0A175YI50_DAUCS</name>
<gene>
    <name evidence="2" type="ORF">DCAR_030945</name>
    <name evidence="3" type="ORF">DCAR_0935903</name>
</gene>
<protein>
    <submittedName>
        <fullName evidence="2">Uncharacterized protein</fullName>
    </submittedName>
</protein>
<sequence>MVSRFGALQVLTLFITCSLVVQHFVVFAASRPLKICAPPKDLDEKMASGQHTARKTANSVLNRYKKLEDAFRPTSPGHSPGIGHPP</sequence>
<feature type="signal peptide" evidence="1">
    <location>
        <begin position="1"/>
        <end position="22"/>
    </location>
</feature>
<organism evidence="2">
    <name type="scientific">Daucus carota subsp. sativus</name>
    <name type="common">Carrot</name>
    <dbReference type="NCBI Taxonomy" id="79200"/>
    <lineage>
        <taxon>Eukaryota</taxon>
        <taxon>Viridiplantae</taxon>
        <taxon>Streptophyta</taxon>
        <taxon>Embryophyta</taxon>
        <taxon>Tracheophyta</taxon>
        <taxon>Spermatophyta</taxon>
        <taxon>Magnoliopsida</taxon>
        <taxon>eudicotyledons</taxon>
        <taxon>Gunneridae</taxon>
        <taxon>Pentapetalae</taxon>
        <taxon>asterids</taxon>
        <taxon>campanulids</taxon>
        <taxon>Apiales</taxon>
        <taxon>Apiaceae</taxon>
        <taxon>Apioideae</taxon>
        <taxon>Scandiceae</taxon>
        <taxon>Daucinae</taxon>
        <taxon>Daucus</taxon>
        <taxon>Daucus sect. Daucus</taxon>
    </lineage>
</organism>
<evidence type="ECO:0000313" key="2">
    <source>
        <dbReference type="EMBL" id="KZM83376.1"/>
    </source>
</evidence>
<feature type="chain" id="PRO_5008044592" evidence="1">
    <location>
        <begin position="23"/>
        <end position="86"/>
    </location>
</feature>
<reference evidence="2" key="1">
    <citation type="journal article" date="2016" name="Nat. Genet.">
        <title>A high-quality carrot genome assembly provides new insights into carotenoid accumulation and asterid genome evolution.</title>
        <authorList>
            <person name="Iorizzo M."/>
            <person name="Ellison S."/>
            <person name="Senalik D."/>
            <person name="Zeng P."/>
            <person name="Satapoomin P."/>
            <person name="Huang J."/>
            <person name="Bowman M."/>
            <person name="Iovene M."/>
            <person name="Sanseverino W."/>
            <person name="Cavagnaro P."/>
            <person name="Yildiz M."/>
            <person name="Macko-Podgorni A."/>
            <person name="Moranska E."/>
            <person name="Grzebelus E."/>
            <person name="Grzebelus D."/>
            <person name="Ashrafi H."/>
            <person name="Zheng Z."/>
            <person name="Cheng S."/>
            <person name="Spooner D."/>
            <person name="Van Deynze A."/>
            <person name="Simon P."/>
        </authorList>
    </citation>
    <scope>NUCLEOTIDE SEQUENCE [LARGE SCALE GENOMIC DNA]</scope>
    <source>
        <tissue evidence="2">Leaf</tissue>
    </source>
</reference>
<dbReference type="Gramene" id="KZM83376">
    <property type="protein sequence ID" value="KZM83376"/>
    <property type="gene ID" value="DCAR_030945"/>
</dbReference>
<evidence type="ECO:0000313" key="4">
    <source>
        <dbReference type="Proteomes" id="UP000077755"/>
    </source>
</evidence>
<evidence type="ECO:0000313" key="3">
    <source>
        <dbReference type="EMBL" id="WOH16352.1"/>
    </source>
</evidence>